<accession>A0A916X4B4</accession>
<sequence length="102" mass="11082">MQLSEHFTLEEMIRPQTAAGRGIDNTPSPEVIANLEALCLNLLARVRLHFAAPVLVSSGYRCPELNVAVGGSRTRQYSKARQVTSVSWGTETSTYSSGCGRI</sequence>
<dbReference type="Proteomes" id="UP000608154">
    <property type="component" value="Unassembled WGS sequence"/>
</dbReference>
<dbReference type="RefSeq" id="WP_188768594.1">
    <property type="nucleotide sequence ID" value="NZ_BMHK01000004.1"/>
</dbReference>
<feature type="domain" description="Peptidase M15A C-terminal" evidence="1">
    <location>
        <begin position="6"/>
        <end position="80"/>
    </location>
</feature>
<evidence type="ECO:0000313" key="2">
    <source>
        <dbReference type="EMBL" id="GGB91858.1"/>
    </source>
</evidence>
<proteinExistence type="predicted"/>
<protein>
    <recommendedName>
        <fullName evidence="1">Peptidase M15A C-terminal domain-containing protein</fullName>
    </recommendedName>
</protein>
<organism evidence="2 3">
    <name type="scientific">Novosphingobium endophyticum</name>
    <dbReference type="NCBI Taxonomy" id="1955250"/>
    <lineage>
        <taxon>Bacteria</taxon>
        <taxon>Pseudomonadati</taxon>
        <taxon>Pseudomonadota</taxon>
        <taxon>Alphaproteobacteria</taxon>
        <taxon>Sphingomonadales</taxon>
        <taxon>Sphingomonadaceae</taxon>
        <taxon>Novosphingobium</taxon>
    </lineage>
</organism>
<evidence type="ECO:0000259" key="1">
    <source>
        <dbReference type="Pfam" id="PF08291"/>
    </source>
</evidence>
<comment type="caution">
    <text evidence="2">The sequence shown here is derived from an EMBL/GenBank/DDBJ whole genome shotgun (WGS) entry which is preliminary data.</text>
</comment>
<dbReference type="Pfam" id="PF08291">
    <property type="entry name" value="Peptidase_M15_3"/>
    <property type="match status" value="1"/>
</dbReference>
<dbReference type="Gene3D" id="3.30.1380.10">
    <property type="match status" value="1"/>
</dbReference>
<dbReference type="SUPFAM" id="SSF55166">
    <property type="entry name" value="Hedgehog/DD-peptidase"/>
    <property type="match status" value="1"/>
</dbReference>
<dbReference type="EMBL" id="BMHK01000004">
    <property type="protein sequence ID" value="GGB91858.1"/>
    <property type="molecule type" value="Genomic_DNA"/>
</dbReference>
<evidence type="ECO:0000313" key="3">
    <source>
        <dbReference type="Proteomes" id="UP000608154"/>
    </source>
</evidence>
<reference evidence="2" key="1">
    <citation type="journal article" date="2014" name="Int. J. Syst. Evol. Microbiol.">
        <title>Complete genome sequence of Corynebacterium casei LMG S-19264T (=DSM 44701T), isolated from a smear-ripened cheese.</title>
        <authorList>
            <consortium name="US DOE Joint Genome Institute (JGI-PGF)"/>
            <person name="Walter F."/>
            <person name="Albersmeier A."/>
            <person name="Kalinowski J."/>
            <person name="Ruckert C."/>
        </authorList>
    </citation>
    <scope>NUCLEOTIDE SEQUENCE</scope>
    <source>
        <strain evidence="2">CGMCC 1.15095</strain>
    </source>
</reference>
<keyword evidence="3" id="KW-1185">Reference proteome</keyword>
<reference evidence="2" key="2">
    <citation type="submission" date="2020-09" db="EMBL/GenBank/DDBJ databases">
        <authorList>
            <person name="Sun Q."/>
            <person name="Zhou Y."/>
        </authorList>
    </citation>
    <scope>NUCLEOTIDE SEQUENCE</scope>
    <source>
        <strain evidence="2">CGMCC 1.15095</strain>
    </source>
</reference>
<dbReference type="InterPro" id="IPR009045">
    <property type="entry name" value="Zn_M74/Hedgehog-like"/>
</dbReference>
<dbReference type="AlphaFoldDB" id="A0A916X4B4"/>
<gene>
    <name evidence="2" type="ORF">GCM10011494_07780</name>
</gene>
<dbReference type="InterPro" id="IPR013230">
    <property type="entry name" value="Peptidase_M15A_C"/>
</dbReference>
<name>A0A916X4B4_9SPHN</name>